<comment type="caution">
    <text evidence="2">The sequence shown here is derived from an EMBL/GenBank/DDBJ whole genome shotgun (WGS) entry which is preliminary data.</text>
</comment>
<dbReference type="AlphaFoldDB" id="A0A8J4XTE3"/>
<proteinExistence type="predicted"/>
<feature type="region of interest" description="Disordered" evidence="1">
    <location>
        <begin position="39"/>
        <end position="60"/>
    </location>
</feature>
<dbReference type="Proteomes" id="UP000770661">
    <property type="component" value="Unassembled WGS sequence"/>
</dbReference>
<feature type="compositionally biased region" description="Low complexity" evidence="1">
    <location>
        <begin position="45"/>
        <end position="54"/>
    </location>
</feature>
<reference evidence="2" key="1">
    <citation type="submission" date="2020-07" db="EMBL/GenBank/DDBJ databases">
        <title>The High-quality genome of the commercially important snow crab, Chionoecetes opilio.</title>
        <authorList>
            <person name="Jeong J.-H."/>
            <person name="Ryu S."/>
        </authorList>
    </citation>
    <scope>NUCLEOTIDE SEQUENCE</scope>
    <source>
        <strain evidence="2">MADBK_172401_WGS</strain>
        <tissue evidence="2">Digestive gland</tissue>
    </source>
</reference>
<gene>
    <name evidence="2" type="ORF">GWK47_018033</name>
</gene>
<keyword evidence="3" id="KW-1185">Reference proteome</keyword>
<accession>A0A8J4XTE3</accession>
<evidence type="ECO:0000313" key="2">
    <source>
        <dbReference type="EMBL" id="KAG0712632.1"/>
    </source>
</evidence>
<name>A0A8J4XTE3_CHIOP</name>
<organism evidence="2 3">
    <name type="scientific">Chionoecetes opilio</name>
    <name type="common">Atlantic snow crab</name>
    <name type="synonym">Cancer opilio</name>
    <dbReference type="NCBI Taxonomy" id="41210"/>
    <lineage>
        <taxon>Eukaryota</taxon>
        <taxon>Metazoa</taxon>
        <taxon>Ecdysozoa</taxon>
        <taxon>Arthropoda</taxon>
        <taxon>Crustacea</taxon>
        <taxon>Multicrustacea</taxon>
        <taxon>Malacostraca</taxon>
        <taxon>Eumalacostraca</taxon>
        <taxon>Eucarida</taxon>
        <taxon>Decapoda</taxon>
        <taxon>Pleocyemata</taxon>
        <taxon>Brachyura</taxon>
        <taxon>Eubrachyura</taxon>
        <taxon>Majoidea</taxon>
        <taxon>Majidae</taxon>
        <taxon>Chionoecetes</taxon>
    </lineage>
</organism>
<protein>
    <submittedName>
        <fullName evidence="2">Uncharacterized protein</fullName>
    </submittedName>
</protein>
<evidence type="ECO:0000313" key="3">
    <source>
        <dbReference type="Proteomes" id="UP000770661"/>
    </source>
</evidence>
<evidence type="ECO:0000256" key="1">
    <source>
        <dbReference type="SAM" id="MobiDB-lite"/>
    </source>
</evidence>
<dbReference type="EMBL" id="JACEEZ010022249">
    <property type="protein sequence ID" value="KAG0712632.1"/>
    <property type="molecule type" value="Genomic_DNA"/>
</dbReference>
<sequence length="140" mass="15040">MGPPFPGGLHHQPPCRCQVPQLLGGEAVPHAAQVRAGTAPPVTPWPTTATSVSVCPPTKGPTARTRLLPVTIIPVTTLALTRSWSRATSGRRFGLCRFTMTVMSSWSPTGQGVVPEWITDSGLLVTTMARRRSDSCWRIN</sequence>